<sequence length="79" mass="8646">MSCLARGAPKTLTCPNGLSDIAITRYRLNKTDHPTTTMSCATLAPKIDKTPTIIRKGQVPVDQEPRNRSLPWEVIAAIT</sequence>
<evidence type="ECO:0000313" key="2">
    <source>
        <dbReference type="Proteomes" id="UP000182444"/>
    </source>
</evidence>
<gene>
    <name evidence="1" type="ORF">YALI1_F30416g</name>
</gene>
<dbReference type="RefSeq" id="XP_068139567.1">
    <property type="nucleotide sequence ID" value="XM_068283466.1"/>
</dbReference>
<organism evidence="1 2">
    <name type="scientific">Yarrowia lipolytica</name>
    <name type="common">Candida lipolytica</name>
    <dbReference type="NCBI Taxonomy" id="4952"/>
    <lineage>
        <taxon>Eukaryota</taxon>
        <taxon>Fungi</taxon>
        <taxon>Dikarya</taxon>
        <taxon>Ascomycota</taxon>
        <taxon>Saccharomycotina</taxon>
        <taxon>Dipodascomycetes</taxon>
        <taxon>Dipodascales</taxon>
        <taxon>Dipodascales incertae sedis</taxon>
        <taxon>Yarrowia</taxon>
    </lineage>
</organism>
<accession>A0A1D8NPN4</accession>
<protein>
    <submittedName>
        <fullName evidence="1">Uncharacterized protein</fullName>
    </submittedName>
</protein>
<dbReference type="Proteomes" id="UP000182444">
    <property type="component" value="Chromosome 1F"/>
</dbReference>
<dbReference type="EMBL" id="CP017558">
    <property type="protein sequence ID" value="AOW07596.1"/>
    <property type="molecule type" value="Genomic_DNA"/>
</dbReference>
<dbReference type="VEuPathDB" id="FungiDB:YALI1_F30416g"/>
<reference evidence="1 2" key="1">
    <citation type="journal article" date="2016" name="PLoS ONE">
        <title>Sequence Assembly of Yarrowia lipolytica Strain W29/CLIB89 Shows Transposable Element Diversity.</title>
        <authorList>
            <person name="Magnan C."/>
            <person name="Yu J."/>
            <person name="Chang I."/>
            <person name="Jahn E."/>
            <person name="Kanomata Y."/>
            <person name="Wu J."/>
            <person name="Zeller M."/>
            <person name="Oakes M."/>
            <person name="Baldi P."/>
            <person name="Sandmeyer S."/>
        </authorList>
    </citation>
    <scope>NUCLEOTIDE SEQUENCE [LARGE SCALE GENOMIC DNA]</scope>
    <source>
        <strain evidence="2">CLIB89(W29)</strain>
    </source>
</reference>
<proteinExistence type="predicted"/>
<name>A0A1D8NPN4_YARLL</name>
<evidence type="ECO:0000313" key="1">
    <source>
        <dbReference type="EMBL" id="AOW07596.1"/>
    </source>
</evidence>
<dbReference type="GeneID" id="94584044"/>
<dbReference type="AlphaFoldDB" id="A0A1D8NPN4"/>